<dbReference type="InterPro" id="IPR001680">
    <property type="entry name" value="WD40_rpt"/>
</dbReference>
<dbReference type="PANTHER" id="PTHR44324:SF4">
    <property type="entry name" value="WD40 REPEAT DOMAIN 95"/>
    <property type="match status" value="1"/>
</dbReference>
<evidence type="ECO:0000256" key="2">
    <source>
        <dbReference type="SAM" id="MobiDB-lite"/>
    </source>
</evidence>
<dbReference type="SUPFAM" id="SSF50978">
    <property type="entry name" value="WD40 repeat-like"/>
    <property type="match status" value="1"/>
</dbReference>
<organism evidence="3 4">
    <name type="scientific">Bodo saltans</name>
    <name type="common">Flagellated protozoan</name>
    <dbReference type="NCBI Taxonomy" id="75058"/>
    <lineage>
        <taxon>Eukaryota</taxon>
        <taxon>Discoba</taxon>
        <taxon>Euglenozoa</taxon>
        <taxon>Kinetoplastea</taxon>
        <taxon>Metakinetoplastina</taxon>
        <taxon>Eubodonida</taxon>
        <taxon>Bodonidae</taxon>
        <taxon>Bodo</taxon>
    </lineage>
</organism>
<feature type="compositionally biased region" description="Polar residues" evidence="2">
    <location>
        <begin position="1647"/>
        <end position="1658"/>
    </location>
</feature>
<proteinExistence type="predicted"/>
<dbReference type="InterPro" id="IPR036322">
    <property type="entry name" value="WD40_repeat_dom_sf"/>
</dbReference>
<feature type="region of interest" description="Disordered" evidence="2">
    <location>
        <begin position="1647"/>
        <end position="1702"/>
    </location>
</feature>
<gene>
    <name evidence="3" type="ORF">BSAL_91785</name>
</gene>
<dbReference type="Gene3D" id="2.130.10.10">
    <property type="entry name" value="YVTN repeat-like/Quinoprotein amine dehydrogenase"/>
    <property type="match status" value="2"/>
</dbReference>
<keyword evidence="4" id="KW-1185">Reference proteome</keyword>
<evidence type="ECO:0000313" key="3">
    <source>
        <dbReference type="EMBL" id="CUG86149.1"/>
    </source>
</evidence>
<sequence length="1808" mass="193948">MDSDSLMDSVARRVDKTASSSRTEIALSALSRLLLDSFVTESSGGIAGIERSLWAHRWQLGAECGSVAYNLLPNEKGTSRSEGDRIAAYYETVAAKKLSLVQTKNRPASPSRRLHGRRSHNCSFVTRIPEESGPLGNVLSRAEMSQAIRDVDLFDKLSSTVDETVLTLTMSHSISARTNAVVSLGAFSYVVSRTMLRAALLQMPREEIASLGAVAQDEVVKDTSINTLLVRLLPAARAAAVQWFTTVDVDGLGLVPWSTITSALVEYCGSEHLKRCLDDALGDVLGPSEAVVCGSVDETFSLTSAVTPPLPTRRIGTYDRYHCEAFPIAKAIKNYLNAVIVVHNSPYLILEGRADTHALVSREDVTSVRHTFARHRVEGTKICGSTVVFATVIDAGSTPALCVAEVDMNVHLYDFSSKQRRVLPLLVRVRVDSAIVACCYILRSTSLVVGDRTGTLRAVDARALVLQAHEAFARKPGDEEVEDSEREMSFTDAAFFCETVHKDAVTGITQAAPSLLLSSSLDGCVSVVHATTWTRIRTFSAHGGIGIRSIAGDESLTTFVTHAYDGTTLLWFSAHGVNNSRLLEPLVPHQHRVDWMFVDASVQQLLTVDVSGLVKVWDMHQHAIISTFFAVTEMPSYLEGQEHALGTSTMLEGDGGLIKELPYDVAPAQCVSYDYFKHRLFVRGFQNDVVSTLVEGRKSLTAHPMAVRALFASETCAVSLCAKALRAWSFPLLELRCEVPSSLRLAQGDTPPPLPHQVAEHIGLGEHRVTRSDVLHEAIDPEGITTGGHTSASHKQNSEIGLGDVTLQEACATCMDADRSHVFVVMGNGEVRCYQSGTGKCVKVFAAQKLLNTQQKWAHHTTACGRSLDAVSCCYIDQDHMLAVCYADGAIRYFSNIGALRSAFGVQVLSEDMHSTRGNTDVVSPPGMGPRLSISISAGSPMSMSSSPRKQDRQFISDNLDESITSLSTSTTGSLRTAAVGIAVSTCNSTLRLAANAYTDGRVEVVELAMTQPIVKIVHTLTVQHEVLSMQFVGDFAGLLIADADANLRGYAVRGSPLLSVANELISNAQTMDRKRRVSRAFNVSPTAGARTPTAPSLPVSLAKRRSIIAAVATMTSPKAPATPSAPTSGKGSQLCCISSVNLVAKATTLAFVGGTSSMVVAGLHDGRLQILYAHGLIHCLTLASPGSSPMPYNPLTPTTPNLDGKYHIQSIREAASKLLTQLFPADESEEVSPFITSTNPGSLKMDSWAPASHVSLANAMVATMLLQLLTSAAAMFPQGITLDRAAQTIGTWLLRNPSYSSPMATSTLRVHFELVPLMTSTWVHEDVIHLRPDVSCFANFAGKLESSVTQLTKDMKRLTIDESVMNMDTHTNSYDISAPITAIVAIGANLLLVGNQSGEIAMTSMTAGGSIATLNSGASLAGSLSDRLLEWQRGYAYAHHKAFVAHTAAGGVALPPGQTAPLGGPTGAPTPVRRLPSDLYQVGDTFEVWAEAPIPIASVGDFLQQQCLSLLQALSRDSRADDAGCGRQEANMMFVWDKLERHVGASAIAEDSADNTPQESFLEAFNTGVVRLSSPPTKSPGRANMLKTTPLTPAIVMGSAIFSEIAAVKPISRNFTRSPRAASFLTQDIPVSDVPAPPLIGFLSSVSQSQRPTTPNVEGHDSPQQESLNGSVSLFETRPKKSRTAPRVALAPSAPLPRPMSAGDAAKCEMAQHFISSAALTPRQAAGRSRVHRLPLDMRLRYALHDDYRSCGPLPPPAANKTREMAMTTSMNSASLSERMKQFSTVNQASAKTATIDIGFGLMLQSK</sequence>
<dbReference type="InterPro" id="IPR051242">
    <property type="entry name" value="WD-EF-hand_domain"/>
</dbReference>
<dbReference type="SUPFAM" id="SSF101898">
    <property type="entry name" value="NHL repeat"/>
    <property type="match status" value="1"/>
</dbReference>
<reference evidence="4" key="1">
    <citation type="submission" date="2015-09" db="EMBL/GenBank/DDBJ databases">
        <authorList>
            <consortium name="Pathogen Informatics"/>
        </authorList>
    </citation>
    <scope>NUCLEOTIDE SEQUENCE [LARGE SCALE GENOMIC DNA]</scope>
    <source>
        <strain evidence="4">Lake Konstanz</strain>
    </source>
</reference>
<accession>A0A0S4JB00</accession>
<dbReference type="Proteomes" id="UP000051952">
    <property type="component" value="Unassembled WGS sequence"/>
</dbReference>
<dbReference type="EMBL" id="CYKH01001247">
    <property type="protein sequence ID" value="CUG86149.1"/>
    <property type="molecule type" value="Genomic_DNA"/>
</dbReference>
<evidence type="ECO:0000256" key="1">
    <source>
        <dbReference type="ARBA" id="ARBA00022737"/>
    </source>
</evidence>
<dbReference type="OrthoDB" id="249916at2759"/>
<dbReference type="PANTHER" id="PTHR44324">
    <property type="entry name" value="WD40 REPEAT DOMAIN 95"/>
    <property type="match status" value="1"/>
</dbReference>
<name>A0A0S4JB00_BODSA</name>
<evidence type="ECO:0008006" key="5">
    <source>
        <dbReference type="Google" id="ProtNLM"/>
    </source>
</evidence>
<evidence type="ECO:0000313" key="4">
    <source>
        <dbReference type="Proteomes" id="UP000051952"/>
    </source>
</evidence>
<dbReference type="SMART" id="SM00320">
    <property type="entry name" value="WD40"/>
    <property type="match status" value="5"/>
</dbReference>
<feature type="compositionally biased region" description="Polar residues" evidence="2">
    <location>
        <begin position="1665"/>
        <end position="1675"/>
    </location>
</feature>
<keyword evidence="1" id="KW-0677">Repeat</keyword>
<dbReference type="VEuPathDB" id="TriTrypDB:BSAL_91785"/>
<protein>
    <recommendedName>
        <fullName evidence="5">WD40 repeat-containing protein</fullName>
    </recommendedName>
</protein>
<dbReference type="InterPro" id="IPR015943">
    <property type="entry name" value="WD40/YVTN_repeat-like_dom_sf"/>
</dbReference>